<dbReference type="SMART" id="SM00317">
    <property type="entry name" value="SET"/>
    <property type="match status" value="1"/>
</dbReference>
<keyword evidence="1" id="KW-1133">Transmembrane helix</keyword>
<reference evidence="4" key="1">
    <citation type="journal article" date="2021" name="Mol. Plant Pathol.">
        <title>A 20-kb lineage-specific genomic region tames virulence in pathogenic amphidiploid Verticillium longisporum.</title>
        <authorList>
            <person name="Harting R."/>
            <person name="Starke J."/>
            <person name="Kusch H."/>
            <person name="Poggeler S."/>
            <person name="Maurus I."/>
            <person name="Schluter R."/>
            <person name="Landesfeind M."/>
            <person name="Bulla I."/>
            <person name="Nowrousian M."/>
            <person name="de Jonge R."/>
            <person name="Stahlhut G."/>
            <person name="Hoff K.J."/>
            <person name="Asshauer K.P."/>
            <person name="Thurmer A."/>
            <person name="Stanke M."/>
            <person name="Daniel R."/>
            <person name="Morgenstern B."/>
            <person name="Thomma B.P.H.J."/>
            <person name="Kronstad J.W."/>
            <person name="Braus-Stromeyer S.A."/>
            <person name="Braus G.H."/>
        </authorList>
    </citation>
    <scope>NUCLEOTIDE SEQUENCE</scope>
    <source>
        <strain evidence="4">Vl32</strain>
    </source>
</reference>
<dbReference type="PROSITE" id="PS50280">
    <property type="entry name" value="SET"/>
    <property type="match status" value="1"/>
</dbReference>
<dbReference type="InterPro" id="IPR013078">
    <property type="entry name" value="His_Pase_superF_clade-1"/>
</dbReference>
<evidence type="ECO:0000313" key="4">
    <source>
        <dbReference type="EMBL" id="KAG7128390.1"/>
    </source>
</evidence>
<feature type="chain" id="PRO_5034622660" evidence="2">
    <location>
        <begin position="26"/>
        <end position="769"/>
    </location>
</feature>
<dbReference type="AlphaFoldDB" id="A0A8I3AMB5"/>
<dbReference type="SMART" id="SM00855">
    <property type="entry name" value="PGAM"/>
    <property type="match status" value="1"/>
</dbReference>
<dbReference type="CDD" id="cd07067">
    <property type="entry name" value="HP_PGM_like"/>
    <property type="match status" value="1"/>
</dbReference>
<dbReference type="Pfam" id="PF00300">
    <property type="entry name" value="His_Phos_1"/>
    <property type="match status" value="1"/>
</dbReference>
<feature type="signal peptide" evidence="2">
    <location>
        <begin position="1"/>
        <end position="25"/>
    </location>
</feature>
<evidence type="ECO:0000256" key="2">
    <source>
        <dbReference type="SAM" id="SignalP"/>
    </source>
</evidence>
<feature type="domain" description="SET" evidence="3">
    <location>
        <begin position="140"/>
        <end position="286"/>
    </location>
</feature>
<dbReference type="InterPro" id="IPR001214">
    <property type="entry name" value="SET_dom"/>
</dbReference>
<keyword evidence="1" id="KW-0812">Transmembrane</keyword>
<organism evidence="4 5">
    <name type="scientific">Verticillium longisporum</name>
    <name type="common">Verticillium dahliae var. longisporum</name>
    <dbReference type="NCBI Taxonomy" id="100787"/>
    <lineage>
        <taxon>Eukaryota</taxon>
        <taxon>Fungi</taxon>
        <taxon>Dikarya</taxon>
        <taxon>Ascomycota</taxon>
        <taxon>Pezizomycotina</taxon>
        <taxon>Sordariomycetes</taxon>
        <taxon>Hypocreomycetidae</taxon>
        <taxon>Glomerellales</taxon>
        <taxon>Plectosphaerellaceae</taxon>
        <taxon>Verticillium</taxon>
    </lineage>
</organism>
<dbReference type="PANTHER" id="PTHR47332">
    <property type="entry name" value="SET DOMAIN-CONTAINING PROTEIN 5"/>
    <property type="match status" value="1"/>
</dbReference>
<comment type="caution">
    <text evidence="4">The sequence shown here is derived from an EMBL/GenBank/DDBJ whole genome shotgun (WGS) entry which is preliminary data.</text>
</comment>
<dbReference type="Pfam" id="PF00856">
    <property type="entry name" value="SET"/>
    <property type="match status" value="1"/>
</dbReference>
<feature type="transmembrane region" description="Helical" evidence="1">
    <location>
        <begin position="455"/>
        <end position="472"/>
    </location>
</feature>
<dbReference type="InterPro" id="IPR053185">
    <property type="entry name" value="SET_domain_protein"/>
</dbReference>
<gene>
    <name evidence="4" type="ORF">HYQ45_011974</name>
</gene>
<sequence length="769" mass="86089">MIDRLRSISISTALLLAGTGLLVGATDPGGPSRPGECLAHLPGSIQWASRHTSPLAVDDTAGPRPESWAPWTHRPSCVEAANDPKVKFCTYTDAGHGPHGFSLITTPEIAAANIDTLQDPSVSSVGAPNLEHWQKLEDDPPYEVVDLPGKGKGVVATRLIKKYDVFMSDSAVMFVNFRFTASVRQQDGYDQLHTAAERLRNPHALLSLGRSNTGHQSDIVEDVMRTNSFNLDISGVPHMGMFSKISRVNHACKPNSFMRFSKRSFGATIVAFRDIRPGEEITISYAPFGLTHSQRQSTLADWGFKCTCEMCTAAPDVIAESDARRSKVEDLQAEVLDFLGRGKIHGAIKLIKSILELLETEGLQPLMTEHYDSLARIYWYLNERGKSRANARSAVELLAVHGFIDLKDVDLYVGALHFNQVLFVVRTDRRIARFEPLTHPPVDERRLMRTSVKKSIAAVFWLSVFICAFLAIRNMAAFAGPRYRFTIQPDYFVDYEQVAAQDPSGKATTQPNLGILDREYPEIEIPGTPWERLVTNVTRLNAESRGDVQYKVLFLTRHGLGYHNVQQAKVGTPEWDRYWSRLDGDGAVVWRDAPLVEEGINQAKQLSLIWQDAVANGVMPLPHSFYTSPLTRCLQTSKLVMGPLLENRGHPFRPIVKELLRERMTDHTCDARSTRTSIQEAYPEYIIEPSLTETDELWKADRFESDEEHIARKQRVLEDIFSTDHSQYISLTVHSQAIQAIMQVGGAKPFKIREGTSFAVVMRADVLHS</sequence>
<dbReference type="PANTHER" id="PTHR47332:SF6">
    <property type="entry name" value="SET DOMAIN-CONTAINING PROTEIN"/>
    <property type="match status" value="1"/>
</dbReference>
<evidence type="ECO:0000256" key="1">
    <source>
        <dbReference type="SAM" id="Phobius"/>
    </source>
</evidence>
<evidence type="ECO:0000313" key="5">
    <source>
        <dbReference type="Proteomes" id="UP000689129"/>
    </source>
</evidence>
<accession>A0A8I3AMB5</accession>
<dbReference type="EMBL" id="JAEMWZ010000268">
    <property type="protein sequence ID" value="KAG7128390.1"/>
    <property type="molecule type" value="Genomic_DNA"/>
</dbReference>
<dbReference type="CDD" id="cd20071">
    <property type="entry name" value="SET_SMYD"/>
    <property type="match status" value="1"/>
</dbReference>
<name>A0A8I3AMB5_VERLO</name>
<dbReference type="Proteomes" id="UP000689129">
    <property type="component" value="Unassembled WGS sequence"/>
</dbReference>
<dbReference type="OrthoDB" id="496981at2759"/>
<proteinExistence type="predicted"/>
<keyword evidence="2" id="KW-0732">Signal</keyword>
<evidence type="ECO:0000259" key="3">
    <source>
        <dbReference type="PROSITE" id="PS50280"/>
    </source>
</evidence>
<protein>
    <submittedName>
        <fullName evidence="4">Phosphoglycerate mutase like protein</fullName>
    </submittedName>
</protein>
<keyword evidence="1" id="KW-0472">Membrane</keyword>